<dbReference type="GO" id="GO:0005525">
    <property type="term" value="F:GTP binding"/>
    <property type="evidence" value="ECO:0007669"/>
    <property type="project" value="InterPro"/>
</dbReference>
<dbReference type="InterPro" id="IPR027417">
    <property type="entry name" value="P-loop_NTPase"/>
</dbReference>
<evidence type="ECO:0000313" key="2">
    <source>
        <dbReference type="EMBL" id="KXA20931.1"/>
    </source>
</evidence>
<comment type="caution">
    <text evidence="2">The sequence shown here is derived from an EMBL/GenBank/DDBJ whole genome shotgun (WGS) entry which is preliminary data.</text>
</comment>
<sequence>MSITIALAWNPNCGKSTLFNALTGSNQYVGNWPGVTVSKKTGTYKKDKEVKITDLP</sequence>
<dbReference type="STRING" id="1408287.GCA_000493815_00086"/>
<proteinExistence type="predicted"/>
<name>A0A133NXB7_FUSNU</name>
<protein>
    <recommendedName>
        <fullName evidence="1">FeoB-type G domain-containing protein</fullName>
    </recommendedName>
</protein>
<dbReference type="InterPro" id="IPR050860">
    <property type="entry name" value="FeoB_GTPase"/>
</dbReference>
<dbReference type="GO" id="GO:0015093">
    <property type="term" value="F:ferrous iron transmembrane transporter activity"/>
    <property type="evidence" value="ECO:0007669"/>
    <property type="project" value="TreeGrafter"/>
</dbReference>
<evidence type="ECO:0000259" key="1">
    <source>
        <dbReference type="PROSITE" id="PS51711"/>
    </source>
</evidence>
<dbReference type="Proteomes" id="UP000070401">
    <property type="component" value="Unassembled WGS sequence"/>
</dbReference>
<feature type="domain" description="FeoB-type G" evidence="1">
    <location>
        <begin position="2"/>
        <end position="56"/>
    </location>
</feature>
<dbReference type="Pfam" id="PF02421">
    <property type="entry name" value="FeoB_N"/>
    <property type="match status" value="1"/>
</dbReference>
<dbReference type="SUPFAM" id="SSF52540">
    <property type="entry name" value="P-loop containing nucleoside triphosphate hydrolases"/>
    <property type="match status" value="1"/>
</dbReference>
<dbReference type="PROSITE" id="PS51711">
    <property type="entry name" value="G_FEOB"/>
    <property type="match status" value="1"/>
</dbReference>
<evidence type="ECO:0000313" key="3">
    <source>
        <dbReference type="Proteomes" id="UP000070401"/>
    </source>
</evidence>
<dbReference type="PATRIC" id="fig|851.8.peg.1191"/>
<dbReference type="InterPro" id="IPR006073">
    <property type="entry name" value="GTP-bd"/>
</dbReference>
<dbReference type="GO" id="GO:0005886">
    <property type="term" value="C:plasma membrane"/>
    <property type="evidence" value="ECO:0007669"/>
    <property type="project" value="TreeGrafter"/>
</dbReference>
<reference evidence="3" key="1">
    <citation type="submission" date="2016-01" db="EMBL/GenBank/DDBJ databases">
        <authorList>
            <person name="Mitreva M."/>
            <person name="Pepin K.H."/>
            <person name="Mihindukulasuriya K.A."/>
            <person name="Fulton R."/>
            <person name="Fronick C."/>
            <person name="O'Laughlin M."/>
            <person name="Miner T."/>
            <person name="Herter B."/>
            <person name="Rosa B.A."/>
            <person name="Cordes M."/>
            <person name="Tomlinson C."/>
            <person name="Wollam A."/>
            <person name="Palsikar V.B."/>
            <person name="Mardis E.R."/>
            <person name="Wilson R.K."/>
        </authorList>
    </citation>
    <scope>NUCLEOTIDE SEQUENCE [LARGE SCALE GENOMIC DNA]</scope>
    <source>
        <strain evidence="3">MJR7757B</strain>
    </source>
</reference>
<dbReference type="PANTHER" id="PTHR43185:SF1">
    <property type="entry name" value="FE(2+) TRANSPORTER FEOB"/>
    <property type="match status" value="1"/>
</dbReference>
<accession>A0A133NXB7</accession>
<dbReference type="PANTHER" id="PTHR43185">
    <property type="entry name" value="FERROUS IRON TRANSPORT PROTEIN B"/>
    <property type="match status" value="1"/>
</dbReference>
<dbReference type="Gene3D" id="3.40.50.300">
    <property type="entry name" value="P-loop containing nucleotide triphosphate hydrolases"/>
    <property type="match status" value="1"/>
</dbReference>
<organism evidence="2 3">
    <name type="scientific">Fusobacterium nucleatum</name>
    <dbReference type="NCBI Taxonomy" id="851"/>
    <lineage>
        <taxon>Bacteria</taxon>
        <taxon>Fusobacteriati</taxon>
        <taxon>Fusobacteriota</taxon>
        <taxon>Fusobacteriia</taxon>
        <taxon>Fusobacteriales</taxon>
        <taxon>Fusobacteriaceae</taxon>
        <taxon>Fusobacterium</taxon>
    </lineage>
</organism>
<dbReference type="eggNOG" id="COG0370">
    <property type="taxonomic scope" value="Bacteria"/>
</dbReference>
<dbReference type="EMBL" id="LRPY01000116">
    <property type="protein sequence ID" value="KXA20931.1"/>
    <property type="molecule type" value="Genomic_DNA"/>
</dbReference>
<gene>
    <name evidence="2" type="ORF">HMPREF3221_01188</name>
</gene>
<dbReference type="PRINTS" id="PR00326">
    <property type="entry name" value="GTP1OBG"/>
</dbReference>
<dbReference type="InterPro" id="IPR030389">
    <property type="entry name" value="G_FEOB_dom"/>
</dbReference>
<dbReference type="AlphaFoldDB" id="A0A133NXB7"/>
<keyword evidence="3" id="KW-1185">Reference proteome</keyword>